<comment type="caution">
    <text evidence="1">The sequence shown here is derived from an EMBL/GenBank/DDBJ whole genome shotgun (WGS) entry which is preliminary data.</text>
</comment>
<gene>
    <name evidence="1" type="ORF">SDC9_81017</name>
</gene>
<organism evidence="1">
    <name type="scientific">bioreactor metagenome</name>
    <dbReference type="NCBI Taxonomy" id="1076179"/>
    <lineage>
        <taxon>unclassified sequences</taxon>
        <taxon>metagenomes</taxon>
        <taxon>ecological metagenomes</taxon>
    </lineage>
</organism>
<proteinExistence type="predicted"/>
<accession>A0A644Z900</accession>
<reference evidence="1" key="1">
    <citation type="submission" date="2019-08" db="EMBL/GenBank/DDBJ databases">
        <authorList>
            <person name="Kucharzyk K."/>
            <person name="Murdoch R.W."/>
            <person name="Higgins S."/>
            <person name="Loffler F."/>
        </authorList>
    </citation>
    <scope>NUCLEOTIDE SEQUENCE</scope>
</reference>
<sequence length="261" mass="29081">MQRIIRALGEFAVGQHRGRDIGGFERNLDLLDAMAFEGRHLRQHRFHQRVAEHGVELLRPGMMKALLPGFGQTAGIGPHPHRNPGSAQGAGNLFDRLSAAEIAGIDPDARNPALDRRQRQPMIEVNIRHHRQRRCFHNRFQRFGGGHIRHRQADDFAARAGQADDLRQSRTDIGGRRIAHGLNGYRAAAADGDLAQINRAPQLIHAPFPAERRPPAAAAFPVRRACLWVCPGCPRRTVPMFRPAARSRASNDPSPAARRSR</sequence>
<evidence type="ECO:0000313" key="1">
    <source>
        <dbReference type="EMBL" id="MPM34434.1"/>
    </source>
</evidence>
<name>A0A644Z900_9ZZZZ</name>
<dbReference type="AlphaFoldDB" id="A0A644Z900"/>
<protein>
    <submittedName>
        <fullName evidence="1">Uncharacterized protein</fullName>
    </submittedName>
</protein>
<dbReference type="EMBL" id="VSSQ01006972">
    <property type="protein sequence ID" value="MPM34434.1"/>
    <property type="molecule type" value="Genomic_DNA"/>
</dbReference>